<dbReference type="RefSeq" id="WP_205187148.1">
    <property type="nucleotide sequence ID" value="NZ_JAFBFC010000003.1"/>
</dbReference>
<protein>
    <submittedName>
        <fullName evidence="1">Cof subfamily protein (Haloacid dehalogenase superfamily)</fullName>
    </submittedName>
</protein>
<dbReference type="SFLD" id="SFLDG01140">
    <property type="entry name" value="C2.B:_Phosphomannomutase_and_P"/>
    <property type="match status" value="1"/>
</dbReference>
<dbReference type="InterPro" id="IPR000150">
    <property type="entry name" value="Cof"/>
</dbReference>
<proteinExistence type="predicted"/>
<dbReference type="SFLD" id="SFLDS00003">
    <property type="entry name" value="Haloacid_Dehalogenase"/>
    <property type="match status" value="1"/>
</dbReference>
<dbReference type="PANTHER" id="PTHR10000:SF25">
    <property type="entry name" value="PHOSPHATASE YKRA-RELATED"/>
    <property type="match status" value="1"/>
</dbReference>
<dbReference type="Proteomes" id="UP000809829">
    <property type="component" value="Unassembled WGS sequence"/>
</dbReference>
<sequence>MKRSVIFFDIDGTLLDSNKKLPQSTKEAVRSLKEAGHEVAIATGRAPFMFEDLRKELDIHSFVSFNGQYVVLDGEVIYKNPLSTETLEELTQFSTEKNHPLVYMDHESMKSNIEKHSYIEDSIGTLKLSIPAPAHDPSYYVGREIYQTLLFCENGEEETYKENFEAFHFIRWHEFSTDILPAGGSKAKGIERMIEKLGFSKEQVYAFGDGLNDLEMLEYVGNGVAMGNAHDEVKNIANHVTKHVDEDGIHHGLTLVGLLK</sequence>
<comment type="caution">
    <text evidence="1">The sequence shown here is derived from an EMBL/GenBank/DDBJ whole genome shotgun (WGS) entry which is preliminary data.</text>
</comment>
<dbReference type="EMBL" id="JAFBFC010000003">
    <property type="protein sequence ID" value="MBM7703388.1"/>
    <property type="molecule type" value="Genomic_DNA"/>
</dbReference>
<evidence type="ECO:0000313" key="2">
    <source>
        <dbReference type="Proteomes" id="UP000809829"/>
    </source>
</evidence>
<dbReference type="SUPFAM" id="SSF56784">
    <property type="entry name" value="HAD-like"/>
    <property type="match status" value="1"/>
</dbReference>
<dbReference type="SFLD" id="SFLDG01144">
    <property type="entry name" value="C2.B.4:_PGP_Like"/>
    <property type="match status" value="1"/>
</dbReference>
<dbReference type="NCBIfam" id="TIGR00099">
    <property type="entry name" value="Cof-subfamily"/>
    <property type="match status" value="1"/>
</dbReference>
<name>A0ABS2QVT4_9BACI</name>
<organism evidence="1 2">
    <name type="scientific">Priestia iocasae</name>
    <dbReference type="NCBI Taxonomy" id="2291674"/>
    <lineage>
        <taxon>Bacteria</taxon>
        <taxon>Bacillati</taxon>
        <taxon>Bacillota</taxon>
        <taxon>Bacilli</taxon>
        <taxon>Bacillales</taxon>
        <taxon>Bacillaceae</taxon>
        <taxon>Priestia</taxon>
    </lineage>
</organism>
<dbReference type="InterPro" id="IPR023214">
    <property type="entry name" value="HAD_sf"/>
</dbReference>
<reference evidence="1 2" key="1">
    <citation type="submission" date="2021-01" db="EMBL/GenBank/DDBJ databases">
        <title>Genomic Encyclopedia of Type Strains, Phase IV (KMG-IV): sequencing the most valuable type-strain genomes for metagenomic binning, comparative biology and taxonomic classification.</title>
        <authorList>
            <person name="Goeker M."/>
        </authorList>
    </citation>
    <scope>NUCLEOTIDE SEQUENCE [LARGE SCALE GENOMIC DNA]</scope>
    <source>
        <strain evidence="1 2">DSM 104297</strain>
    </source>
</reference>
<dbReference type="Gene3D" id="3.40.50.1000">
    <property type="entry name" value="HAD superfamily/HAD-like"/>
    <property type="match status" value="1"/>
</dbReference>
<gene>
    <name evidence="1" type="ORF">JOC83_002235</name>
</gene>
<dbReference type="CDD" id="cd07517">
    <property type="entry name" value="HAD_HPP"/>
    <property type="match status" value="1"/>
</dbReference>
<dbReference type="PANTHER" id="PTHR10000">
    <property type="entry name" value="PHOSPHOSERINE PHOSPHATASE"/>
    <property type="match status" value="1"/>
</dbReference>
<dbReference type="PROSITE" id="PS01229">
    <property type="entry name" value="COF_2"/>
    <property type="match status" value="1"/>
</dbReference>
<dbReference type="InterPro" id="IPR036412">
    <property type="entry name" value="HAD-like_sf"/>
</dbReference>
<evidence type="ECO:0000313" key="1">
    <source>
        <dbReference type="EMBL" id="MBM7703388.1"/>
    </source>
</evidence>
<dbReference type="Gene3D" id="3.30.1240.10">
    <property type="match status" value="1"/>
</dbReference>
<dbReference type="Pfam" id="PF08282">
    <property type="entry name" value="Hydrolase_3"/>
    <property type="match status" value="1"/>
</dbReference>
<dbReference type="NCBIfam" id="TIGR01484">
    <property type="entry name" value="HAD-SF-IIB"/>
    <property type="match status" value="1"/>
</dbReference>
<keyword evidence="2" id="KW-1185">Reference proteome</keyword>
<dbReference type="InterPro" id="IPR006379">
    <property type="entry name" value="HAD-SF_hydro_IIB"/>
</dbReference>
<accession>A0ABS2QVT4</accession>